<gene>
    <name evidence="2" type="ORF">SARC_15398</name>
</gene>
<evidence type="ECO:0000256" key="1">
    <source>
        <dbReference type="SAM" id="MobiDB-lite"/>
    </source>
</evidence>
<keyword evidence="3" id="KW-1185">Reference proteome</keyword>
<accession>A0A0L0F7D1</accession>
<dbReference type="GeneID" id="25915902"/>
<dbReference type="EMBL" id="KQ247649">
    <property type="protein sequence ID" value="KNC72053.1"/>
    <property type="molecule type" value="Genomic_DNA"/>
</dbReference>
<evidence type="ECO:0000313" key="3">
    <source>
        <dbReference type="Proteomes" id="UP000054560"/>
    </source>
</evidence>
<reference evidence="2 3" key="1">
    <citation type="submission" date="2011-02" db="EMBL/GenBank/DDBJ databases">
        <title>The Genome Sequence of Sphaeroforma arctica JP610.</title>
        <authorList>
            <consortium name="The Broad Institute Genome Sequencing Platform"/>
            <person name="Russ C."/>
            <person name="Cuomo C."/>
            <person name="Young S.K."/>
            <person name="Zeng Q."/>
            <person name="Gargeya S."/>
            <person name="Alvarado L."/>
            <person name="Berlin A."/>
            <person name="Chapman S.B."/>
            <person name="Chen Z."/>
            <person name="Freedman E."/>
            <person name="Gellesch M."/>
            <person name="Goldberg J."/>
            <person name="Griggs A."/>
            <person name="Gujja S."/>
            <person name="Heilman E."/>
            <person name="Heiman D."/>
            <person name="Howarth C."/>
            <person name="Mehta T."/>
            <person name="Neiman D."/>
            <person name="Pearson M."/>
            <person name="Roberts A."/>
            <person name="Saif S."/>
            <person name="Shea T."/>
            <person name="Shenoy N."/>
            <person name="Sisk P."/>
            <person name="Stolte C."/>
            <person name="Sykes S."/>
            <person name="White J."/>
            <person name="Yandava C."/>
            <person name="Burger G."/>
            <person name="Gray M.W."/>
            <person name="Holland P.W.H."/>
            <person name="King N."/>
            <person name="Lang F.B.F."/>
            <person name="Roger A.J."/>
            <person name="Ruiz-Trillo I."/>
            <person name="Haas B."/>
            <person name="Nusbaum C."/>
            <person name="Birren B."/>
        </authorList>
    </citation>
    <scope>NUCLEOTIDE SEQUENCE [LARGE SCALE GENOMIC DNA]</scope>
    <source>
        <strain evidence="2 3">JP610</strain>
    </source>
</reference>
<dbReference type="RefSeq" id="XP_014145955.1">
    <property type="nucleotide sequence ID" value="XM_014290480.1"/>
</dbReference>
<feature type="region of interest" description="Disordered" evidence="1">
    <location>
        <begin position="77"/>
        <end position="98"/>
    </location>
</feature>
<dbReference type="AlphaFoldDB" id="A0A0L0F7D1"/>
<organism evidence="2 3">
    <name type="scientific">Sphaeroforma arctica JP610</name>
    <dbReference type="NCBI Taxonomy" id="667725"/>
    <lineage>
        <taxon>Eukaryota</taxon>
        <taxon>Ichthyosporea</taxon>
        <taxon>Ichthyophonida</taxon>
        <taxon>Sphaeroforma</taxon>
    </lineage>
</organism>
<protein>
    <submittedName>
        <fullName evidence="2">Uncharacterized protein</fullName>
    </submittedName>
</protein>
<sequence length="98" mass="11063">MMTEPDTFFTTHTLATIAERCSAEVARTKLFIPTAGYCPPHKDEVPLILQQSLSQPKTLEKDSISLENGRVVESIVDRTTDHPPTYADDEDLQWFTPQ</sequence>
<feature type="non-terminal residue" evidence="2">
    <location>
        <position position="98"/>
    </location>
</feature>
<dbReference type="Proteomes" id="UP000054560">
    <property type="component" value="Unassembled WGS sequence"/>
</dbReference>
<evidence type="ECO:0000313" key="2">
    <source>
        <dbReference type="EMBL" id="KNC72053.1"/>
    </source>
</evidence>
<name>A0A0L0F7D1_9EUKA</name>
<proteinExistence type="predicted"/>